<sequence>MSIKWLEWAKEIQAISQAGLAYTKDVYDKERFEQLRELSITIMQEYTEAGEEKIRTLFASETGYQTPKVDVRGVIFQDGKLLLVQEKADGAWALPGGWADVGLSPAEVVVKEVKEEAGYDVTATRLLAVLDKKFHHHPPSAFHVYKMFIQCNIMGGTAGVGTETSAVGFFKQGELPPLSEERNTREQLNRLFEFEKQPDLSTWLD</sequence>
<dbReference type="InterPro" id="IPR015797">
    <property type="entry name" value="NUDIX_hydrolase-like_dom_sf"/>
</dbReference>
<reference evidence="4" key="1">
    <citation type="submission" date="2015-08" db="EMBL/GenBank/DDBJ databases">
        <title>Genome sequencing project for genomic taxonomy and phylogenomics of Bacillus-like bacteria.</title>
        <authorList>
            <person name="Liu B."/>
            <person name="Wang J."/>
            <person name="Zhu Y."/>
            <person name="Liu G."/>
            <person name="Chen Q."/>
            <person name="Chen Z."/>
            <person name="Lan J."/>
            <person name="Che J."/>
            <person name="Ge C."/>
            <person name="Shi H."/>
            <person name="Pan Z."/>
            <person name="Liu X."/>
        </authorList>
    </citation>
    <scope>NUCLEOTIDE SEQUENCE [LARGE SCALE GENOMIC DNA]</scope>
    <source>
        <strain evidence="4">FJAT-22460</strain>
    </source>
</reference>
<dbReference type="PATRIC" id="fig|1705565.3.peg.4806"/>
<dbReference type="AlphaFoldDB" id="A0A0M1P6R7"/>
<dbReference type="OrthoDB" id="9804442at2"/>
<dbReference type="EMBL" id="LIUT01000001">
    <property type="protein sequence ID" value="KOR90112.1"/>
    <property type="molecule type" value="Genomic_DNA"/>
</dbReference>
<dbReference type="PANTHER" id="PTHR43736:SF1">
    <property type="entry name" value="DIHYDRONEOPTERIN TRIPHOSPHATE DIPHOSPHATASE"/>
    <property type="match status" value="1"/>
</dbReference>
<dbReference type="SUPFAM" id="SSF55811">
    <property type="entry name" value="Nudix"/>
    <property type="match status" value="1"/>
</dbReference>
<comment type="similarity">
    <text evidence="1">Belongs to the Nudix hydrolase family.</text>
</comment>
<dbReference type="Gene3D" id="3.90.79.10">
    <property type="entry name" value="Nucleoside Triphosphate Pyrophosphohydrolase"/>
    <property type="match status" value="1"/>
</dbReference>
<dbReference type="InterPro" id="IPR000086">
    <property type="entry name" value="NUDIX_hydrolase_dom"/>
</dbReference>
<dbReference type="Proteomes" id="UP000036932">
    <property type="component" value="Unassembled WGS sequence"/>
</dbReference>
<protein>
    <submittedName>
        <fullName evidence="3">ADP-ribose pyrophosphatase</fullName>
    </submittedName>
</protein>
<proteinExistence type="inferred from homology"/>
<accession>A0A0M1P6R7</accession>
<dbReference type="Pfam" id="PF00293">
    <property type="entry name" value="NUDIX"/>
    <property type="match status" value="1"/>
</dbReference>
<evidence type="ECO:0000259" key="2">
    <source>
        <dbReference type="PROSITE" id="PS51462"/>
    </source>
</evidence>
<evidence type="ECO:0000256" key="1">
    <source>
        <dbReference type="ARBA" id="ARBA00005582"/>
    </source>
</evidence>
<evidence type="ECO:0000313" key="3">
    <source>
        <dbReference type="EMBL" id="KOR90112.1"/>
    </source>
</evidence>
<dbReference type="Pfam" id="PF12535">
    <property type="entry name" value="Nudix_N"/>
    <property type="match status" value="1"/>
</dbReference>
<comment type="caution">
    <text evidence="3">The sequence shown here is derived from an EMBL/GenBank/DDBJ whole genome shotgun (WGS) entry which is preliminary data.</text>
</comment>
<dbReference type="CDD" id="cd04672">
    <property type="entry name" value="NUDIX_CDP-Chase_like"/>
    <property type="match status" value="1"/>
</dbReference>
<dbReference type="RefSeq" id="WP_054403056.1">
    <property type="nucleotide sequence ID" value="NZ_LIUT01000001.1"/>
</dbReference>
<dbReference type="Gene3D" id="6.10.250.1120">
    <property type="match status" value="1"/>
</dbReference>
<organism evidence="3 4">
    <name type="scientific">Paenibacillus solani</name>
    <dbReference type="NCBI Taxonomy" id="1705565"/>
    <lineage>
        <taxon>Bacteria</taxon>
        <taxon>Bacillati</taxon>
        <taxon>Bacillota</taxon>
        <taxon>Bacilli</taxon>
        <taxon>Bacillales</taxon>
        <taxon>Paenibacillaceae</taxon>
        <taxon>Paenibacillus</taxon>
    </lineage>
</organism>
<dbReference type="InterPro" id="IPR059176">
    <property type="entry name" value="UDP-X_N"/>
</dbReference>
<name>A0A0M1P6R7_9BACL</name>
<evidence type="ECO:0000313" key="4">
    <source>
        <dbReference type="Proteomes" id="UP000036932"/>
    </source>
</evidence>
<feature type="domain" description="Nudix hydrolase" evidence="2">
    <location>
        <begin position="66"/>
        <end position="194"/>
    </location>
</feature>
<dbReference type="PROSITE" id="PS51462">
    <property type="entry name" value="NUDIX"/>
    <property type="match status" value="1"/>
</dbReference>
<keyword evidence="4" id="KW-1185">Reference proteome</keyword>
<dbReference type="PANTHER" id="PTHR43736">
    <property type="entry name" value="ADP-RIBOSE PYROPHOSPHATASE"/>
    <property type="match status" value="1"/>
</dbReference>
<gene>
    <name evidence="3" type="ORF">AM231_13850</name>
</gene>